<keyword evidence="3 6" id="KW-0808">Transferase</keyword>
<dbReference type="InterPro" id="IPR008949">
    <property type="entry name" value="Isoprenoid_synthase_dom_sf"/>
</dbReference>
<comment type="similarity">
    <text evidence="2 6">Belongs to the FPP/GGPP synthase family.</text>
</comment>
<comment type="cofactor">
    <cofactor evidence="1">
        <name>Mg(2+)</name>
        <dbReference type="ChEBI" id="CHEBI:18420"/>
    </cofactor>
</comment>
<evidence type="ECO:0000256" key="5">
    <source>
        <dbReference type="ARBA" id="ARBA00022842"/>
    </source>
</evidence>
<dbReference type="Proteomes" id="UP001459714">
    <property type="component" value="Unassembled WGS sequence"/>
</dbReference>
<dbReference type="GO" id="GO:0016829">
    <property type="term" value="F:lyase activity"/>
    <property type="evidence" value="ECO:0007669"/>
    <property type="project" value="UniProtKB-KW"/>
</dbReference>
<dbReference type="Gene3D" id="1.10.600.10">
    <property type="entry name" value="Farnesyl Diphosphate Synthase"/>
    <property type="match status" value="1"/>
</dbReference>
<evidence type="ECO:0000313" key="8">
    <source>
        <dbReference type="Proteomes" id="UP001459714"/>
    </source>
</evidence>
<dbReference type="EC" id="4.2.3.-" evidence="7"/>
<reference evidence="7 8" key="1">
    <citation type="submission" date="2024-03" db="EMBL/GenBank/DDBJ databases">
        <title>Bacilli Hybrid Assemblies.</title>
        <authorList>
            <person name="Kovac J."/>
        </authorList>
    </citation>
    <scope>NUCLEOTIDE SEQUENCE [LARGE SCALE GENOMIC DNA]</scope>
    <source>
        <strain evidence="7 8">FSL M8-0022</strain>
    </source>
</reference>
<evidence type="ECO:0000256" key="2">
    <source>
        <dbReference type="ARBA" id="ARBA00006706"/>
    </source>
</evidence>
<dbReference type="EMBL" id="JBBYAK010000001">
    <property type="protein sequence ID" value="MEL3959183.1"/>
    <property type="molecule type" value="Genomic_DNA"/>
</dbReference>
<proteinExistence type="inferred from homology"/>
<organism evidence="7 8">
    <name type="scientific">Caldifermentibacillus hisashii</name>
    <dbReference type="NCBI Taxonomy" id="996558"/>
    <lineage>
        <taxon>Bacteria</taxon>
        <taxon>Bacillati</taxon>
        <taxon>Bacillota</taxon>
        <taxon>Bacilli</taxon>
        <taxon>Bacillales</taxon>
        <taxon>Bacillaceae</taxon>
        <taxon>Caldifermentibacillus</taxon>
    </lineage>
</organism>
<keyword evidence="7" id="KW-0456">Lyase</keyword>
<evidence type="ECO:0000256" key="6">
    <source>
        <dbReference type="RuleBase" id="RU004466"/>
    </source>
</evidence>
<dbReference type="PANTHER" id="PTHR12001">
    <property type="entry name" value="GERANYLGERANYL PYROPHOSPHATE SYNTHASE"/>
    <property type="match status" value="1"/>
</dbReference>
<comment type="caution">
    <text evidence="7">The sequence shown here is derived from an EMBL/GenBank/DDBJ whole genome shotgun (WGS) entry which is preliminary data.</text>
</comment>
<keyword evidence="5" id="KW-0460">Magnesium</keyword>
<dbReference type="Pfam" id="PF00348">
    <property type="entry name" value="polyprenyl_synt"/>
    <property type="match status" value="1"/>
</dbReference>
<gene>
    <name evidence="7" type="ORF">NST17_18670</name>
</gene>
<evidence type="ECO:0000256" key="4">
    <source>
        <dbReference type="ARBA" id="ARBA00022723"/>
    </source>
</evidence>
<dbReference type="SUPFAM" id="SSF48576">
    <property type="entry name" value="Terpenoid synthases"/>
    <property type="match status" value="1"/>
</dbReference>
<dbReference type="CDD" id="cd00385">
    <property type="entry name" value="Isoprenoid_Biosyn_C1"/>
    <property type="match status" value="1"/>
</dbReference>
<dbReference type="InterPro" id="IPR000092">
    <property type="entry name" value="Polyprenyl_synt"/>
</dbReference>
<protein>
    <submittedName>
        <fullName evidence="7">Class 1 isoprenoid biosynthesis enzyme</fullName>
        <ecNumber evidence="7">4.2.3.-</ecNumber>
    </submittedName>
</protein>
<keyword evidence="8" id="KW-1185">Reference proteome</keyword>
<evidence type="ECO:0000256" key="3">
    <source>
        <dbReference type="ARBA" id="ARBA00022679"/>
    </source>
</evidence>
<evidence type="ECO:0000313" key="7">
    <source>
        <dbReference type="EMBL" id="MEL3959183.1"/>
    </source>
</evidence>
<accession>A0ABU9K278</accession>
<sequence>MAIIRTEESARNYLRQFLHNYLSSSGLNPEMQYFTIKLLHGKGKIYNEAESHFNWGEFSFYIGQLIGYEKNLAHQIGIAAGVELLVLASDIIDDLADGDYKGDIHKILGQSKALILANALLTESVSLLLTYSSVPPGKQLLNVINNLRNACNGQWSDLSFIIGETIPTEEDYFKLIDQKSVSFVRLIFGLYQADQDPILEELATYIGFSGQLQNDVKDILSDESNDLIYKKATLPLIKAIEYSVEKDQGWLLRKIKKLDPDLANQKLLDEIRSYIRSTGAIDYCLVLAKLYNNRAKQILTQNFPFKREYVEIIVNQLD</sequence>
<name>A0ABU9K278_9BACI</name>
<dbReference type="PANTHER" id="PTHR12001:SF85">
    <property type="entry name" value="SHORT CHAIN ISOPRENYL DIPHOSPHATE SYNTHASE"/>
    <property type="match status" value="1"/>
</dbReference>
<dbReference type="RefSeq" id="WP_342020848.1">
    <property type="nucleotide sequence ID" value="NZ_JBBYAK010000001.1"/>
</dbReference>
<evidence type="ECO:0000256" key="1">
    <source>
        <dbReference type="ARBA" id="ARBA00001946"/>
    </source>
</evidence>
<keyword evidence="4" id="KW-0479">Metal-binding</keyword>